<gene>
    <name evidence="1" type="ORF">TIFTF001_007279</name>
</gene>
<dbReference type="Proteomes" id="UP001187192">
    <property type="component" value="Unassembled WGS sequence"/>
</dbReference>
<organism evidence="1 2">
    <name type="scientific">Ficus carica</name>
    <name type="common">Common fig</name>
    <dbReference type="NCBI Taxonomy" id="3494"/>
    <lineage>
        <taxon>Eukaryota</taxon>
        <taxon>Viridiplantae</taxon>
        <taxon>Streptophyta</taxon>
        <taxon>Embryophyta</taxon>
        <taxon>Tracheophyta</taxon>
        <taxon>Spermatophyta</taxon>
        <taxon>Magnoliopsida</taxon>
        <taxon>eudicotyledons</taxon>
        <taxon>Gunneridae</taxon>
        <taxon>Pentapetalae</taxon>
        <taxon>rosids</taxon>
        <taxon>fabids</taxon>
        <taxon>Rosales</taxon>
        <taxon>Moraceae</taxon>
        <taxon>Ficeae</taxon>
        <taxon>Ficus</taxon>
    </lineage>
</organism>
<proteinExistence type="predicted"/>
<comment type="caution">
    <text evidence="1">The sequence shown here is derived from an EMBL/GenBank/DDBJ whole genome shotgun (WGS) entry which is preliminary data.</text>
</comment>
<protein>
    <submittedName>
        <fullName evidence="1">Uncharacterized protein</fullName>
    </submittedName>
</protein>
<reference evidence="1" key="1">
    <citation type="submission" date="2023-07" db="EMBL/GenBank/DDBJ databases">
        <title>draft genome sequence of fig (Ficus carica).</title>
        <authorList>
            <person name="Takahashi T."/>
            <person name="Nishimura K."/>
        </authorList>
    </citation>
    <scope>NUCLEOTIDE SEQUENCE</scope>
</reference>
<keyword evidence="2" id="KW-1185">Reference proteome</keyword>
<dbReference type="AlphaFoldDB" id="A0AA87ZRE0"/>
<sequence length="54" mass="6472">MPLPEEKRMHHRICDIHRNLLQTQIGDSHELRRGRDSRRRVVTTLAVVWSWSVV</sequence>
<evidence type="ECO:0000313" key="1">
    <source>
        <dbReference type="EMBL" id="GMN38015.1"/>
    </source>
</evidence>
<dbReference type="EMBL" id="BTGU01000007">
    <property type="protein sequence ID" value="GMN38015.1"/>
    <property type="molecule type" value="Genomic_DNA"/>
</dbReference>
<name>A0AA87ZRE0_FICCA</name>
<evidence type="ECO:0000313" key="2">
    <source>
        <dbReference type="Proteomes" id="UP001187192"/>
    </source>
</evidence>
<accession>A0AA87ZRE0</accession>